<proteinExistence type="predicted"/>
<comment type="caution">
    <text evidence="1">The sequence shown here is derived from an EMBL/GenBank/DDBJ whole genome shotgun (WGS) entry which is preliminary data.</text>
</comment>
<dbReference type="Proteomes" id="UP001145114">
    <property type="component" value="Unassembled WGS sequence"/>
</dbReference>
<keyword evidence="2" id="KW-1185">Reference proteome</keyword>
<organism evidence="1 2">
    <name type="scientific">Spiromyces aspiralis</name>
    <dbReference type="NCBI Taxonomy" id="68401"/>
    <lineage>
        <taxon>Eukaryota</taxon>
        <taxon>Fungi</taxon>
        <taxon>Fungi incertae sedis</taxon>
        <taxon>Zoopagomycota</taxon>
        <taxon>Kickxellomycotina</taxon>
        <taxon>Kickxellomycetes</taxon>
        <taxon>Kickxellales</taxon>
        <taxon>Kickxellaceae</taxon>
        <taxon>Spiromyces</taxon>
    </lineage>
</organism>
<evidence type="ECO:0000313" key="1">
    <source>
        <dbReference type="EMBL" id="KAJ1675868.1"/>
    </source>
</evidence>
<gene>
    <name evidence="1" type="primary">SNX4</name>
    <name evidence="1" type="ORF">EV182_000422</name>
</gene>
<name>A0ACC1HH06_9FUNG</name>
<protein>
    <submittedName>
        <fullName evidence="1">Intercellular trafficking and secretion</fullName>
    </submittedName>
</protein>
<evidence type="ECO:0000313" key="2">
    <source>
        <dbReference type="Proteomes" id="UP001145114"/>
    </source>
</evidence>
<sequence length="494" mass="56789">MQDTGYDSVQWETLHEPPIRGDTVGASPPLGAKNGVFSGDNSEWRRPNRPTQGERNVRGWAERIAAARVAETRGGMNRKEGSKVVAAMPDVQMRPIYLAQHFDAEGTSAAKHEVRRRFQDFVWLHEELIRDFPSCVIPPLPGKHIESKTRPPHERSRMHIVVYVLRLVLPVLEYFVGDRFGEEFVTRRMLELERFLQRVAIHPLLKSSPKLVMFLEAKEWRSEYEDRTKGDVTVLDKVGDTLLNTLSKVRNKDERFAEIAENIEKLHSHLSSVSKLYAKVAKRNTKLQQAYGDFGVGLEGIGSLETGIMSSLVAAGAALRQHSQLLGAEAIEDQFLTEIDEYVQYCDSYKHTLKVRDQKQAESEDLEEYLQSTHAEHNRLINYQPPQGMSAVTSYIRGKVRDLRGLDRNIDRQKRIHSLKERIDELDEALNISTQESKACSQQVLDEYEIFLHIKRQDMRRCFSALARSHIDFYRKSSKVWQDLLPEIQKITID</sequence>
<dbReference type="EMBL" id="JAMZIH010005159">
    <property type="protein sequence ID" value="KAJ1675868.1"/>
    <property type="molecule type" value="Genomic_DNA"/>
</dbReference>
<reference evidence="1" key="1">
    <citation type="submission" date="2022-06" db="EMBL/GenBank/DDBJ databases">
        <title>Phylogenomic reconstructions and comparative analyses of Kickxellomycotina fungi.</title>
        <authorList>
            <person name="Reynolds N.K."/>
            <person name="Stajich J.E."/>
            <person name="Barry K."/>
            <person name="Grigoriev I.V."/>
            <person name="Crous P."/>
            <person name="Smith M.E."/>
        </authorList>
    </citation>
    <scope>NUCLEOTIDE SEQUENCE</scope>
    <source>
        <strain evidence="1">RSA 2271</strain>
    </source>
</reference>
<accession>A0ACC1HH06</accession>